<dbReference type="Proteomes" id="UP000192738">
    <property type="component" value="Unassembled WGS sequence"/>
</dbReference>
<keyword evidence="4" id="KW-1185">Reference proteome</keyword>
<feature type="domain" description="NAD-dependent epimerase/dehydratase" evidence="2">
    <location>
        <begin position="5"/>
        <end position="217"/>
    </location>
</feature>
<organism evidence="3 4">
    <name type="scientific">Sporomusa malonica</name>
    <dbReference type="NCBI Taxonomy" id="112901"/>
    <lineage>
        <taxon>Bacteria</taxon>
        <taxon>Bacillati</taxon>
        <taxon>Bacillota</taxon>
        <taxon>Negativicutes</taxon>
        <taxon>Selenomonadales</taxon>
        <taxon>Sporomusaceae</taxon>
        <taxon>Sporomusa</taxon>
    </lineage>
</organism>
<dbReference type="InterPro" id="IPR001509">
    <property type="entry name" value="Epimerase_deHydtase"/>
</dbReference>
<comment type="similarity">
    <text evidence="1">Belongs to the NAD(P)-dependent epimerase/dehydratase family.</text>
</comment>
<gene>
    <name evidence="3" type="ORF">SAMN04488500_102148</name>
</gene>
<dbReference type="InterPro" id="IPR036291">
    <property type="entry name" value="NAD(P)-bd_dom_sf"/>
</dbReference>
<dbReference type="STRING" id="112901.SAMN04488500_102148"/>
<evidence type="ECO:0000313" key="4">
    <source>
        <dbReference type="Proteomes" id="UP000192738"/>
    </source>
</evidence>
<dbReference type="OrthoDB" id="9789543at2"/>
<dbReference type="SUPFAM" id="SSF51735">
    <property type="entry name" value="NAD(P)-binding Rossmann-fold domains"/>
    <property type="match status" value="1"/>
</dbReference>
<proteinExistence type="inferred from homology"/>
<name>A0A1W1YSG3_9FIRM</name>
<dbReference type="PANTHER" id="PTHR43000">
    <property type="entry name" value="DTDP-D-GLUCOSE 4,6-DEHYDRATASE-RELATED"/>
    <property type="match status" value="1"/>
</dbReference>
<sequence>MMKTALVTGGTGYIGNCLARRLADEHWNVHVLVRDSSKVENLDNNTNSLIFHQIGDNYSDLNALVSQTKPDVVFHLASLFLSQHKYEDIAPLIDSNIAFGAHLVNAMVESGVKNLINTGTSWQHYMNQAYNPVCLYAATKQAFEAMLRYYQEAKGLQVITLKLSDTYGPGDQRPKLMQLLLNQMNKKTPLDMSPGEQQIDLVYIDDVLDAFLLAANYLVSSTSEYTGDYAVSSCKPIKLKDLVTVFEAVSGQALEIRWGGRPYREREVMQTWDKGKLIPGWAPKVSLAEGVARLLNHK</sequence>
<dbReference type="RefSeq" id="WP_084574056.1">
    <property type="nucleotide sequence ID" value="NZ_CP155572.1"/>
</dbReference>
<protein>
    <submittedName>
        <fullName evidence="3">Nucleoside-diphosphate-sugar epimerase</fullName>
    </submittedName>
</protein>
<evidence type="ECO:0000313" key="3">
    <source>
        <dbReference type="EMBL" id="SMC39089.1"/>
    </source>
</evidence>
<dbReference type="Pfam" id="PF01370">
    <property type="entry name" value="Epimerase"/>
    <property type="match status" value="1"/>
</dbReference>
<accession>A0A1W1YSG3</accession>
<dbReference type="EMBL" id="FWXI01000002">
    <property type="protein sequence ID" value="SMC39089.1"/>
    <property type="molecule type" value="Genomic_DNA"/>
</dbReference>
<dbReference type="Gene3D" id="3.40.50.720">
    <property type="entry name" value="NAD(P)-binding Rossmann-like Domain"/>
    <property type="match status" value="1"/>
</dbReference>
<dbReference type="AlphaFoldDB" id="A0A1W1YSG3"/>
<reference evidence="3 4" key="1">
    <citation type="submission" date="2017-04" db="EMBL/GenBank/DDBJ databases">
        <authorList>
            <person name="Afonso C.L."/>
            <person name="Miller P.J."/>
            <person name="Scott M.A."/>
            <person name="Spackman E."/>
            <person name="Goraichik I."/>
            <person name="Dimitrov K.M."/>
            <person name="Suarez D.L."/>
            <person name="Swayne D.E."/>
        </authorList>
    </citation>
    <scope>NUCLEOTIDE SEQUENCE [LARGE SCALE GENOMIC DNA]</scope>
    <source>
        <strain evidence="3 4">DSM 5090</strain>
    </source>
</reference>
<evidence type="ECO:0000259" key="2">
    <source>
        <dbReference type="Pfam" id="PF01370"/>
    </source>
</evidence>
<evidence type="ECO:0000256" key="1">
    <source>
        <dbReference type="ARBA" id="ARBA00007637"/>
    </source>
</evidence>